<evidence type="ECO:0000256" key="11">
    <source>
        <dbReference type="SAM" id="MobiDB-lite"/>
    </source>
</evidence>
<proteinExistence type="inferred from homology"/>
<dbReference type="AlphaFoldDB" id="A0A0G1FDM6"/>
<comment type="function">
    <text evidence="9 10">The RecF protein is involved in DNA metabolism; it is required for DNA replication and normal SOS inducibility. RecF binds preferentially to single-stranded, linear DNA. It also seems to bind ATP.</text>
</comment>
<evidence type="ECO:0000313" key="14">
    <source>
        <dbReference type="Proteomes" id="UP000034543"/>
    </source>
</evidence>
<dbReference type="PATRIC" id="fig|1618436.3.peg.687"/>
<dbReference type="InterPro" id="IPR018078">
    <property type="entry name" value="DNA-binding_RecF_CS"/>
</dbReference>
<evidence type="ECO:0000256" key="1">
    <source>
        <dbReference type="ARBA" id="ARBA00004496"/>
    </source>
</evidence>
<dbReference type="GO" id="GO:0009432">
    <property type="term" value="P:SOS response"/>
    <property type="evidence" value="ECO:0007669"/>
    <property type="project" value="UniProtKB-UniRule"/>
</dbReference>
<comment type="similarity">
    <text evidence="2 9 10">Belongs to the RecF family.</text>
</comment>
<accession>A0A0G1FDM6</accession>
<dbReference type="PANTHER" id="PTHR32182">
    <property type="entry name" value="DNA REPLICATION AND REPAIR PROTEIN RECF"/>
    <property type="match status" value="1"/>
</dbReference>
<keyword evidence="7 9" id="KW-0067">ATP-binding</keyword>
<dbReference type="PROSITE" id="PS00618">
    <property type="entry name" value="RECF_2"/>
    <property type="match status" value="1"/>
</dbReference>
<feature type="binding site" evidence="9">
    <location>
        <begin position="30"/>
        <end position="37"/>
    </location>
    <ligand>
        <name>ATP</name>
        <dbReference type="ChEBI" id="CHEBI:30616"/>
    </ligand>
</feature>
<dbReference type="InterPro" id="IPR003395">
    <property type="entry name" value="RecF/RecN/SMC_N"/>
</dbReference>
<evidence type="ECO:0000256" key="10">
    <source>
        <dbReference type="RuleBase" id="RU000578"/>
    </source>
</evidence>
<feature type="compositionally biased region" description="Polar residues" evidence="11">
    <location>
        <begin position="87"/>
        <end position="96"/>
    </location>
</feature>
<dbReference type="PROSITE" id="PS00617">
    <property type="entry name" value="RECF_1"/>
    <property type="match status" value="1"/>
</dbReference>
<dbReference type="InterPro" id="IPR042174">
    <property type="entry name" value="RecF_2"/>
</dbReference>
<dbReference type="HAMAP" id="MF_00365">
    <property type="entry name" value="RecF"/>
    <property type="match status" value="1"/>
</dbReference>
<feature type="region of interest" description="Disordered" evidence="11">
    <location>
        <begin position="84"/>
        <end position="107"/>
    </location>
</feature>
<dbReference type="GO" id="GO:0006302">
    <property type="term" value="P:double-strand break repair"/>
    <property type="evidence" value="ECO:0007669"/>
    <property type="project" value="TreeGrafter"/>
</dbReference>
<keyword evidence="9 10" id="KW-0234">DNA repair</keyword>
<evidence type="ECO:0000256" key="4">
    <source>
        <dbReference type="ARBA" id="ARBA00022490"/>
    </source>
</evidence>
<keyword evidence="6 9" id="KW-0547">Nucleotide-binding</keyword>
<comment type="caution">
    <text evidence="13">The sequence shown here is derived from an EMBL/GenBank/DDBJ whole genome shotgun (WGS) entry which is preliminary data.</text>
</comment>
<keyword evidence="4 9" id="KW-0963">Cytoplasm</keyword>
<dbReference type="InterPro" id="IPR027417">
    <property type="entry name" value="P-loop_NTPase"/>
</dbReference>
<evidence type="ECO:0000259" key="12">
    <source>
        <dbReference type="Pfam" id="PF02463"/>
    </source>
</evidence>
<dbReference type="Proteomes" id="UP000034543">
    <property type="component" value="Unassembled WGS sequence"/>
</dbReference>
<evidence type="ECO:0000256" key="5">
    <source>
        <dbReference type="ARBA" id="ARBA00022705"/>
    </source>
</evidence>
<dbReference type="Gene3D" id="3.40.50.300">
    <property type="entry name" value="P-loop containing nucleotide triphosphate hydrolases"/>
    <property type="match status" value="1"/>
</dbReference>
<keyword evidence="9 10" id="KW-0742">SOS response</keyword>
<gene>
    <name evidence="9" type="primary">recF</name>
    <name evidence="13" type="ORF">UV59_C0012G0051</name>
</gene>
<sequence length="377" mass="43595">MQLQELNLKNFRNYSKRTFIFSQNTTVFVGPNAIGKTNILEAIFLLAIGKSFRAEREGEMVRIGEEVGRVKGICHPDQSADWRSVEGSFSPNSRVIDSSPPEADRNDNINDLEVIVTGGFVQGVKTPIKKFLVNGVPRRIVDFAGQLKAVLFHPEDLDLVRGSPSGRRRYLDFVLTQTDREYRRSLSAYERAVRQRNRLLERIRDGFANRQQLYFWDQVLIRDGGYLQKKREELITAINVSDKPFGEFRLLYDHSYISETRLTQYAEEEVAAGVTLVGPHRDDVQFFDDKRSLAAYGSRGEQRLLVLWLKLCELRYIKEITGERPLLLLDDIFSELDHPHREEVLKLINLQQTIITSADRHFVPEQYLKDTEMIELT</sequence>
<dbReference type="Pfam" id="PF02463">
    <property type="entry name" value="SMC_N"/>
    <property type="match status" value="1"/>
</dbReference>
<dbReference type="GO" id="GO:0003697">
    <property type="term" value="F:single-stranded DNA binding"/>
    <property type="evidence" value="ECO:0007669"/>
    <property type="project" value="UniProtKB-UniRule"/>
</dbReference>
<evidence type="ECO:0000256" key="8">
    <source>
        <dbReference type="ARBA" id="ARBA00023125"/>
    </source>
</evidence>
<comment type="subcellular location">
    <subcellularLocation>
        <location evidence="1 9 10">Cytoplasm</location>
    </subcellularLocation>
</comment>
<dbReference type="EMBL" id="LCFB01000012">
    <property type="protein sequence ID" value="KKS84958.1"/>
    <property type="molecule type" value="Genomic_DNA"/>
</dbReference>
<dbReference type="STRING" id="1618436.UV59_C0012G0051"/>
<dbReference type="GO" id="GO:0005737">
    <property type="term" value="C:cytoplasm"/>
    <property type="evidence" value="ECO:0007669"/>
    <property type="project" value="UniProtKB-SubCell"/>
</dbReference>
<feature type="domain" description="RecF/RecN/SMC N-terminal" evidence="12">
    <location>
        <begin position="3"/>
        <end position="362"/>
    </location>
</feature>
<evidence type="ECO:0000256" key="7">
    <source>
        <dbReference type="ARBA" id="ARBA00022840"/>
    </source>
</evidence>
<keyword evidence="5 9" id="KW-0235">DNA replication</keyword>
<evidence type="ECO:0000256" key="6">
    <source>
        <dbReference type="ARBA" id="ARBA00022741"/>
    </source>
</evidence>
<evidence type="ECO:0000256" key="2">
    <source>
        <dbReference type="ARBA" id="ARBA00008016"/>
    </source>
</evidence>
<dbReference type="GO" id="GO:0006260">
    <property type="term" value="P:DNA replication"/>
    <property type="evidence" value="ECO:0007669"/>
    <property type="project" value="UniProtKB-UniRule"/>
</dbReference>
<dbReference type="GO" id="GO:0000731">
    <property type="term" value="P:DNA synthesis involved in DNA repair"/>
    <property type="evidence" value="ECO:0007669"/>
    <property type="project" value="TreeGrafter"/>
</dbReference>
<dbReference type="GO" id="GO:0005524">
    <property type="term" value="F:ATP binding"/>
    <property type="evidence" value="ECO:0007669"/>
    <property type="project" value="UniProtKB-UniRule"/>
</dbReference>
<keyword evidence="8 9" id="KW-0238">DNA-binding</keyword>
<dbReference type="NCBIfam" id="TIGR00611">
    <property type="entry name" value="recf"/>
    <property type="match status" value="1"/>
</dbReference>
<organism evidence="13 14">
    <name type="scientific">Candidatus Gottesmanbacteria bacterium GW2011_GWA1_43_11</name>
    <dbReference type="NCBI Taxonomy" id="1618436"/>
    <lineage>
        <taxon>Bacteria</taxon>
        <taxon>Candidatus Gottesmaniibacteriota</taxon>
    </lineage>
</organism>
<dbReference type="PANTHER" id="PTHR32182:SF0">
    <property type="entry name" value="DNA REPLICATION AND REPAIR PROTEIN RECF"/>
    <property type="match status" value="1"/>
</dbReference>
<protein>
    <recommendedName>
        <fullName evidence="3 9">DNA replication and repair protein RecF</fullName>
    </recommendedName>
</protein>
<keyword evidence="9 10" id="KW-0227">DNA damage</keyword>
<reference evidence="13 14" key="1">
    <citation type="journal article" date="2015" name="Nature">
        <title>rRNA introns, odd ribosomes, and small enigmatic genomes across a large radiation of phyla.</title>
        <authorList>
            <person name="Brown C.T."/>
            <person name="Hug L.A."/>
            <person name="Thomas B.C."/>
            <person name="Sharon I."/>
            <person name="Castelle C.J."/>
            <person name="Singh A."/>
            <person name="Wilkins M.J."/>
            <person name="Williams K.H."/>
            <person name="Banfield J.F."/>
        </authorList>
    </citation>
    <scope>NUCLEOTIDE SEQUENCE [LARGE SCALE GENOMIC DNA]</scope>
</reference>
<dbReference type="SUPFAM" id="SSF52540">
    <property type="entry name" value="P-loop containing nucleoside triphosphate hydrolases"/>
    <property type="match status" value="1"/>
</dbReference>
<dbReference type="InterPro" id="IPR001238">
    <property type="entry name" value="DNA-binding_RecF"/>
</dbReference>
<name>A0A0G1FDM6_9BACT</name>
<dbReference type="Gene3D" id="1.20.1050.90">
    <property type="entry name" value="RecF/RecN/SMC, N-terminal domain"/>
    <property type="match status" value="1"/>
</dbReference>
<evidence type="ECO:0000256" key="9">
    <source>
        <dbReference type="HAMAP-Rule" id="MF_00365"/>
    </source>
</evidence>
<evidence type="ECO:0000256" key="3">
    <source>
        <dbReference type="ARBA" id="ARBA00020170"/>
    </source>
</evidence>
<evidence type="ECO:0000313" key="13">
    <source>
        <dbReference type="EMBL" id="KKS84958.1"/>
    </source>
</evidence>